<dbReference type="Proteomes" id="UP000219494">
    <property type="component" value="Unassembled WGS sequence"/>
</dbReference>
<keyword evidence="6" id="KW-0812">Transmembrane</keyword>
<keyword evidence="4" id="KW-0808">Transferase</keyword>
<evidence type="ECO:0000313" key="8">
    <source>
        <dbReference type="EMBL" id="SOB81110.1"/>
    </source>
</evidence>
<evidence type="ECO:0000256" key="4">
    <source>
        <dbReference type="ARBA" id="ARBA00022679"/>
    </source>
</evidence>
<dbReference type="OrthoDB" id="8416156at2"/>
<proteinExistence type="predicted"/>
<evidence type="ECO:0000256" key="3">
    <source>
        <dbReference type="ARBA" id="ARBA00022676"/>
    </source>
</evidence>
<keyword evidence="5 6" id="KW-0472">Membrane</keyword>
<comment type="subcellular location">
    <subcellularLocation>
        <location evidence="1">Cell membrane</location>
    </subcellularLocation>
</comment>
<organism evidence="8 9">
    <name type="scientific">Sphingomonas guangdongensis</name>
    <dbReference type="NCBI Taxonomy" id="1141890"/>
    <lineage>
        <taxon>Bacteria</taxon>
        <taxon>Pseudomonadati</taxon>
        <taxon>Pseudomonadota</taxon>
        <taxon>Alphaproteobacteria</taxon>
        <taxon>Sphingomonadales</taxon>
        <taxon>Sphingomonadaceae</taxon>
        <taxon>Sphingomonas</taxon>
    </lineage>
</organism>
<dbReference type="GO" id="GO:0005886">
    <property type="term" value="C:plasma membrane"/>
    <property type="evidence" value="ECO:0007669"/>
    <property type="project" value="UniProtKB-SubCell"/>
</dbReference>
<dbReference type="EMBL" id="OBMI01000001">
    <property type="protein sequence ID" value="SOB81110.1"/>
    <property type="molecule type" value="Genomic_DNA"/>
</dbReference>
<keyword evidence="3" id="KW-0328">Glycosyltransferase</keyword>
<dbReference type="RefSeq" id="WP_097063176.1">
    <property type="nucleotide sequence ID" value="NZ_OBMI01000001.1"/>
</dbReference>
<dbReference type="InterPro" id="IPR001173">
    <property type="entry name" value="Glyco_trans_2-like"/>
</dbReference>
<dbReference type="Gene3D" id="3.90.550.10">
    <property type="entry name" value="Spore Coat Polysaccharide Biosynthesis Protein SpsA, Chain A"/>
    <property type="match status" value="1"/>
</dbReference>
<keyword evidence="6" id="KW-1133">Transmembrane helix</keyword>
<dbReference type="InterPro" id="IPR029044">
    <property type="entry name" value="Nucleotide-diphossugar_trans"/>
</dbReference>
<feature type="transmembrane region" description="Helical" evidence="6">
    <location>
        <begin position="247"/>
        <end position="266"/>
    </location>
</feature>
<evidence type="ECO:0000313" key="9">
    <source>
        <dbReference type="Proteomes" id="UP000219494"/>
    </source>
</evidence>
<name>A0A285QGN5_9SPHN</name>
<dbReference type="PANTHER" id="PTHR43646">
    <property type="entry name" value="GLYCOSYLTRANSFERASE"/>
    <property type="match status" value="1"/>
</dbReference>
<evidence type="ECO:0000256" key="1">
    <source>
        <dbReference type="ARBA" id="ARBA00004236"/>
    </source>
</evidence>
<sequence length="325" mass="35203">MTRDFADVLVVIPCLNEEAHLPGLLEVLLRDTPGATIAVADGGSSDASRAIVSAAAERHPAVRLVDNPDRLQSAGVNRAAARLGENKRWLVRVDAHCHYPRNYVAGLITAAERTGANSVVVPMRSIGGGCFQRAAATAQNSRLGTGGSPHRHVGVGAFVDHGHHALFEMERFQALGGYDERFPTNEDAEFDHRQTMSGARIWLEPRLALDYLPRATPPALFRQYLRYGQGRALTIRRHRMRPKLRQLLPLAPPLALVLACAAPWLPIAALPAVAWTLASLGYGLVLGLAARDGCMGASGVAAMIMHVAWGVGFLSRYPLKRLTKR</sequence>
<dbReference type="AlphaFoldDB" id="A0A285QGN5"/>
<evidence type="ECO:0000256" key="2">
    <source>
        <dbReference type="ARBA" id="ARBA00022475"/>
    </source>
</evidence>
<reference evidence="8 9" key="1">
    <citation type="submission" date="2017-07" db="EMBL/GenBank/DDBJ databases">
        <authorList>
            <person name="Sun Z.S."/>
            <person name="Albrecht U."/>
            <person name="Echele G."/>
            <person name="Lee C.C."/>
        </authorList>
    </citation>
    <scope>NUCLEOTIDE SEQUENCE [LARGE SCALE GENOMIC DNA]</scope>
    <source>
        <strain evidence="8 9">CGMCC 1.12672</strain>
    </source>
</reference>
<dbReference type="Pfam" id="PF00535">
    <property type="entry name" value="Glycos_transf_2"/>
    <property type="match status" value="1"/>
</dbReference>
<dbReference type="SUPFAM" id="SSF53448">
    <property type="entry name" value="Nucleotide-diphospho-sugar transferases"/>
    <property type="match status" value="1"/>
</dbReference>
<accession>A0A285QGN5</accession>
<gene>
    <name evidence="8" type="ORF">SAMN06297144_1402</name>
</gene>
<evidence type="ECO:0000256" key="6">
    <source>
        <dbReference type="SAM" id="Phobius"/>
    </source>
</evidence>
<evidence type="ECO:0000256" key="5">
    <source>
        <dbReference type="ARBA" id="ARBA00023136"/>
    </source>
</evidence>
<dbReference type="CDD" id="cd02525">
    <property type="entry name" value="Succinoglycan_BP_ExoA"/>
    <property type="match status" value="1"/>
</dbReference>
<evidence type="ECO:0000259" key="7">
    <source>
        <dbReference type="Pfam" id="PF00535"/>
    </source>
</evidence>
<dbReference type="PANTHER" id="PTHR43646:SF2">
    <property type="entry name" value="GLYCOSYLTRANSFERASE 2-LIKE DOMAIN-CONTAINING PROTEIN"/>
    <property type="match status" value="1"/>
</dbReference>
<feature type="transmembrane region" description="Helical" evidence="6">
    <location>
        <begin position="297"/>
        <end position="319"/>
    </location>
</feature>
<dbReference type="GO" id="GO:0016757">
    <property type="term" value="F:glycosyltransferase activity"/>
    <property type="evidence" value="ECO:0007669"/>
    <property type="project" value="UniProtKB-KW"/>
</dbReference>
<keyword evidence="2" id="KW-1003">Cell membrane</keyword>
<protein>
    <submittedName>
        <fullName evidence="8">Succinoglycan biosynthesis protein ExoA</fullName>
    </submittedName>
</protein>
<keyword evidence="9" id="KW-1185">Reference proteome</keyword>
<feature type="domain" description="Glycosyltransferase 2-like" evidence="7">
    <location>
        <begin position="10"/>
        <end position="169"/>
    </location>
</feature>